<feature type="region of interest" description="Disordered" evidence="1">
    <location>
        <begin position="864"/>
        <end position="926"/>
    </location>
</feature>
<name>A0ABV9DZI8_9ACTN</name>
<sequence>MRDLRAHLDEAISTLQDPEAAEFRELLGQAPPGRLDYTIELGLRVLERVEALAGPELALRPIDGWTLFGGYPFARAAGRLPEDGAGECERLLRTARHHLEPMHRREIWSSGLLSYLRLPERIRGYDLSLKESAKWRFPSLAGNRRDVYDTLLFSPPPFRKNPLKLAGPGQHRFRGPRIGTENVTLPDDIPRIEVTGFDLEAAPSRTSFSEPVEFLENTARRMAELDVREKADGRRGHDDWESRFQRMDLFTLNDSDDRFEQAEDLVVDGLLHLIGVPGVGKSTLRDIVTAHAVVELGWHVTLVVGDVSECLRVVERFNRMGRAARKRAVDGDTRYERWSRLHATPIIGSSTREQHTARLHHRVSQIYDTPLAHHDEAFGHLSTACPLSALRGAEAAEPLRFSEAPCQTLIPLKEPDSDSAPEEPEELTVRRGCPLWGSCPRHETARELREATIWVATPESLAVSSLPRHQNADRIRYLELACHNSNMIIIDEADQVQIRLDRVFSPTATLYKPGDDSWLDELDRHKVAELAREGRVQLTDSQVDQWTAALDTVSTTANRIYAMLVNNDELRSWAQEDFFSVWSLQLELVSRWPTTRFSDDVLRAEKVGTRRARTAQLLAYLEPDCHAHQEIRDKRRSEILEILDDFRDDPVGDTDEELLVNPEPAPKTLRLAELARRLITNSPGNPRVARELEQTLLSLTGLRDPREFPDDEWEDSTVRENVLAEFDRERHRFEFTLLLAVLHDRLNLLTTLWPRVETALRLDASTNALYHSSPADYAPHIPESPMGNILAFQFVADQREHSTPTGELRFFRCTGVGRELLRVLPSLGTVGGERGPNVILMSGTSWAGASTRYHVAEQVRAVLSARTERTRTPTAEDGPRSAASTTDRSSGPKVTMHPAFVYGRPPSSPPDGPEQPLQLSGAPLDDRPEILRQMVRGLTRPDPADVGRPSKFRQEIAQLKIPRRHLLVLVGSYIDARLVAEEIHESKDWRGKVCVLVSDDAEIPPDHGLSDLDDSASVPVLRRGDLASFRDTGRAILVAPMLSVERGHNILNWDEKAIFGSVYFLSRPFPQPGDIGVLVHALNDLTVRRTLPGGGFDDMVREHGSLDEAGLAWRLEARRELRRLANRRLSWRGLSADDREYLTWDLLVVLWQVIGRLTRGGVDARVHFVDAAFAPKLAAGIRGDTASTSLLASMRDVLAPYFGETAPASGRDVPQHRLPVSPSTRYLAEALYRPLYTALVDLLRQPPPLPHLDANAQRES</sequence>
<reference evidence="4" key="1">
    <citation type="journal article" date="2019" name="Int. J. Syst. Evol. Microbiol.">
        <title>The Global Catalogue of Microorganisms (GCM) 10K type strain sequencing project: providing services to taxonomists for standard genome sequencing and annotation.</title>
        <authorList>
            <consortium name="The Broad Institute Genomics Platform"/>
            <consortium name="The Broad Institute Genome Sequencing Center for Infectious Disease"/>
            <person name="Wu L."/>
            <person name="Ma J."/>
        </authorList>
    </citation>
    <scope>NUCLEOTIDE SEQUENCE [LARGE SCALE GENOMIC DNA]</scope>
    <source>
        <strain evidence="4">XZYJ18</strain>
    </source>
</reference>
<feature type="domain" description="pPIWI-RE three-gene island" evidence="2">
    <location>
        <begin position="38"/>
        <end position="194"/>
    </location>
</feature>
<organism evidence="3 4">
    <name type="scientific">Nocardiopsis mangrovi</name>
    <dbReference type="NCBI Taxonomy" id="1179818"/>
    <lineage>
        <taxon>Bacteria</taxon>
        <taxon>Bacillati</taxon>
        <taxon>Actinomycetota</taxon>
        <taxon>Actinomycetes</taxon>
        <taxon>Streptosporangiales</taxon>
        <taxon>Nocardiopsidaceae</taxon>
        <taxon>Nocardiopsis</taxon>
    </lineage>
</organism>
<dbReference type="Pfam" id="PF18155">
    <property type="entry name" value="pPIWI_RE_Z"/>
    <property type="match status" value="1"/>
</dbReference>
<keyword evidence="4" id="KW-1185">Reference proteome</keyword>
<evidence type="ECO:0000313" key="4">
    <source>
        <dbReference type="Proteomes" id="UP001595923"/>
    </source>
</evidence>
<protein>
    <submittedName>
        <fullName evidence="3">Signal recognition particle</fullName>
    </submittedName>
</protein>
<gene>
    <name evidence="3" type="ORF">ACFO4E_19940</name>
</gene>
<dbReference type="RefSeq" id="WP_378576994.1">
    <property type="nucleotide sequence ID" value="NZ_JBHSFQ010000021.1"/>
</dbReference>
<proteinExistence type="predicted"/>
<dbReference type="EMBL" id="JBHSFQ010000021">
    <property type="protein sequence ID" value="MFC4564137.1"/>
    <property type="molecule type" value="Genomic_DNA"/>
</dbReference>
<accession>A0ABV9DZI8</accession>
<evidence type="ECO:0000259" key="2">
    <source>
        <dbReference type="Pfam" id="PF18155"/>
    </source>
</evidence>
<dbReference type="Proteomes" id="UP001595923">
    <property type="component" value="Unassembled WGS sequence"/>
</dbReference>
<evidence type="ECO:0000256" key="1">
    <source>
        <dbReference type="SAM" id="MobiDB-lite"/>
    </source>
</evidence>
<comment type="caution">
    <text evidence="3">The sequence shown here is derived from an EMBL/GenBank/DDBJ whole genome shotgun (WGS) entry which is preliminary data.</text>
</comment>
<evidence type="ECO:0000313" key="3">
    <source>
        <dbReference type="EMBL" id="MFC4564137.1"/>
    </source>
</evidence>
<dbReference type="InterPro" id="IPR055254">
    <property type="entry name" value="pPIWI_RE_Z"/>
</dbReference>